<reference evidence="13 14" key="1">
    <citation type="journal article" date="2015" name="Nat. Commun.">
        <title>Production of butyrate from lysine and the Amadori product fructoselysine by a human gut commensal.</title>
        <authorList>
            <person name="Bui T.P."/>
            <person name="Ritari J."/>
            <person name="Boeren S."/>
            <person name="de Waard P."/>
            <person name="Plugge C.M."/>
            <person name="de Vos W.M."/>
        </authorList>
    </citation>
    <scope>NUCLEOTIDE SEQUENCE [LARGE SCALE GENOMIC DNA]</scope>
    <source>
        <strain evidence="13 14">AF211</strain>
    </source>
</reference>
<dbReference type="InterPro" id="IPR002155">
    <property type="entry name" value="Thiolase"/>
</dbReference>
<dbReference type="EMBL" id="CP011307">
    <property type="protein sequence ID" value="ALP95361.1"/>
    <property type="molecule type" value="Genomic_DNA"/>
</dbReference>
<dbReference type="eggNOG" id="COG0183">
    <property type="taxonomic scope" value="Bacteria"/>
</dbReference>
<dbReference type="Pfam" id="PF00108">
    <property type="entry name" value="Thiolase_N"/>
    <property type="match status" value="1"/>
</dbReference>
<sequence length="390" mass="40773">MSQTVREVVVAAYGRTGIAKARKGGLHLTHPVDLTGQLLAGVVRKVPQLAVSEIDDVVLGCARPQEIQCSNIGRLSALRAGFPASVPGQTVSRLCSSGLQAIGSAANSIAVGEADVIVAGGVEFLTSIGMGTPEQYQCKELKEIDDGPYLSMGITAENVARRYGVSRAEMEALAVESHRRAHAAQEAGVFDAEIVPVNAVQEDGSTALFRRDEGIRPGTTAEKLAELKPCFLEDGLVTAATSSQVSDGAAAVVLMSREKAEQLGVRPIARFLGFAVAGVDPSYMGIGPIYAVPKIMARTGLTVADMDVIELNEAFAAQAIPCIRELGIDTQRQLNPNGGAMALGHPLGATGGILTCKLLNELTRRRGRYGLVTMCVGGGMGAAGIYEMLD</sequence>
<dbReference type="Gene3D" id="3.40.47.10">
    <property type="match status" value="2"/>
</dbReference>
<dbReference type="PROSITE" id="PS00099">
    <property type="entry name" value="THIOLASE_3"/>
    <property type="match status" value="1"/>
</dbReference>
<comment type="pathway">
    <text evidence="2">Lipid metabolism.</text>
</comment>
<keyword evidence="14" id="KW-1185">Reference proteome</keyword>
<comment type="catalytic activity">
    <reaction evidence="8">
        <text>2 acetyl-CoA = acetoacetyl-CoA + CoA</text>
        <dbReference type="Rhea" id="RHEA:21036"/>
        <dbReference type="ChEBI" id="CHEBI:57286"/>
        <dbReference type="ChEBI" id="CHEBI:57287"/>
        <dbReference type="ChEBI" id="CHEBI:57288"/>
        <dbReference type="EC" id="2.3.1.9"/>
    </reaction>
</comment>
<evidence type="ECO:0000313" key="14">
    <source>
        <dbReference type="Proteomes" id="UP000064844"/>
    </source>
</evidence>
<evidence type="ECO:0000256" key="1">
    <source>
        <dbReference type="ARBA" id="ARBA00004496"/>
    </source>
</evidence>
<dbReference type="FunFam" id="3.40.47.10:FF:000010">
    <property type="entry name" value="Acetyl-CoA acetyltransferase (Thiolase)"/>
    <property type="match status" value="1"/>
</dbReference>
<reference evidence="14" key="2">
    <citation type="submission" date="2015-04" db="EMBL/GenBank/DDBJ databases">
        <title>A butyrogenic pathway from the amino acid lysine in a human gut commensal.</title>
        <authorList>
            <person name="de Vos W.M."/>
            <person name="Bui N.T.P."/>
            <person name="Plugge C.M."/>
            <person name="Ritari J."/>
        </authorList>
    </citation>
    <scope>NUCLEOTIDE SEQUENCE [LARGE SCALE GENOMIC DNA]</scope>
    <source>
        <strain evidence="14">AF211</strain>
    </source>
</reference>
<evidence type="ECO:0000313" key="13">
    <source>
        <dbReference type="EMBL" id="ALP95361.1"/>
    </source>
</evidence>
<evidence type="ECO:0000256" key="6">
    <source>
        <dbReference type="ARBA" id="ARBA00024073"/>
    </source>
</evidence>
<dbReference type="SUPFAM" id="SSF53901">
    <property type="entry name" value="Thiolase-like"/>
    <property type="match status" value="2"/>
</dbReference>
<dbReference type="PROSITE" id="PS00098">
    <property type="entry name" value="THIOLASE_1"/>
    <property type="match status" value="1"/>
</dbReference>
<evidence type="ECO:0000256" key="4">
    <source>
        <dbReference type="ARBA" id="ARBA00022679"/>
    </source>
</evidence>
<comment type="similarity">
    <text evidence="3 10">Belongs to the thiolase-like superfamily. Thiolase family.</text>
</comment>
<evidence type="ECO:0000256" key="9">
    <source>
        <dbReference type="PIRSR" id="PIRSR000429-1"/>
    </source>
</evidence>
<dbReference type="InterPro" id="IPR020616">
    <property type="entry name" value="Thiolase_N"/>
</dbReference>
<dbReference type="KEGG" id="ibu:IB211_02970c"/>
<organism evidence="13 14">
    <name type="scientific">Intestinimonas butyriciproducens</name>
    <dbReference type="NCBI Taxonomy" id="1297617"/>
    <lineage>
        <taxon>Bacteria</taxon>
        <taxon>Bacillati</taxon>
        <taxon>Bacillota</taxon>
        <taxon>Clostridia</taxon>
        <taxon>Eubacteriales</taxon>
        <taxon>Intestinimonas</taxon>
    </lineage>
</organism>
<evidence type="ECO:0000256" key="2">
    <source>
        <dbReference type="ARBA" id="ARBA00005189"/>
    </source>
</evidence>
<dbReference type="EC" id="2.3.1.16" evidence="6"/>
<name>A0A0S2W7L4_9FIRM</name>
<evidence type="ECO:0000256" key="5">
    <source>
        <dbReference type="ARBA" id="ARBA00023315"/>
    </source>
</evidence>
<dbReference type="PANTHER" id="PTHR43853">
    <property type="entry name" value="3-KETOACYL-COA THIOLASE, PEROXISOMAL"/>
    <property type="match status" value="1"/>
</dbReference>
<dbReference type="NCBIfam" id="TIGR01930">
    <property type="entry name" value="AcCoA-C-Actrans"/>
    <property type="match status" value="1"/>
</dbReference>
<dbReference type="InterPro" id="IPR050215">
    <property type="entry name" value="Thiolase-like_sf_Thiolase"/>
</dbReference>
<keyword evidence="4 10" id="KW-0808">Transferase</keyword>
<gene>
    <name evidence="13" type="ORF">IB211_02970c</name>
</gene>
<dbReference type="CDD" id="cd00751">
    <property type="entry name" value="thiolase"/>
    <property type="match status" value="1"/>
</dbReference>
<proteinExistence type="inferred from homology"/>
<feature type="domain" description="Thiolase C-terminal" evidence="12">
    <location>
        <begin position="266"/>
        <end position="386"/>
    </location>
</feature>
<protein>
    <recommendedName>
        <fullName evidence="7">Acetyl-CoA acetyltransferase</fullName>
        <ecNumber evidence="6">2.3.1.16</ecNumber>
    </recommendedName>
</protein>
<dbReference type="Pfam" id="PF02803">
    <property type="entry name" value="Thiolase_C"/>
    <property type="match status" value="1"/>
</dbReference>
<dbReference type="GO" id="GO:0005737">
    <property type="term" value="C:cytoplasm"/>
    <property type="evidence" value="ECO:0007669"/>
    <property type="project" value="UniProtKB-SubCell"/>
</dbReference>
<dbReference type="InterPro" id="IPR020615">
    <property type="entry name" value="Thiolase_acyl_enz_int_AS"/>
</dbReference>
<keyword evidence="5 10" id="KW-0012">Acyltransferase</keyword>
<evidence type="ECO:0000256" key="7">
    <source>
        <dbReference type="ARBA" id="ARBA00044137"/>
    </source>
</evidence>
<evidence type="ECO:0000259" key="12">
    <source>
        <dbReference type="Pfam" id="PF02803"/>
    </source>
</evidence>
<dbReference type="PIRSF" id="PIRSF000429">
    <property type="entry name" value="Ac-CoA_Ac_transf"/>
    <property type="match status" value="1"/>
</dbReference>
<dbReference type="PANTHER" id="PTHR43853:SF21">
    <property type="entry name" value="STEROID 3-KETOACYL-COA THIOLASE"/>
    <property type="match status" value="1"/>
</dbReference>
<dbReference type="InterPro" id="IPR020610">
    <property type="entry name" value="Thiolase_AS"/>
</dbReference>
<dbReference type="STRING" id="1297617.IB211_02970c"/>
<dbReference type="InterPro" id="IPR020613">
    <property type="entry name" value="Thiolase_CS"/>
</dbReference>
<feature type="active site" description="Acyl-thioester intermediate" evidence="9">
    <location>
        <position position="95"/>
    </location>
</feature>
<dbReference type="GO" id="GO:0010124">
    <property type="term" value="P:phenylacetate catabolic process"/>
    <property type="evidence" value="ECO:0007669"/>
    <property type="project" value="TreeGrafter"/>
</dbReference>
<evidence type="ECO:0000256" key="10">
    <source>
        <dbReference type="RuleBase" id="RU003557"/>
    </source>
</evidence>
<comment type="subcellular location">
    <subcellularLocation>
        <location evidence="1">Cytoplasm</location>
    </subcellularLocation>
</comment>
<dbReference type="GO" id="GO:0003985">
    <property type="term" value="F:acetyl-CoA C-acetyltransferase activity"/>
    <property type="evidence" value="ECO:0007669"/>
    <property type="project" value="UniProtKB-EC"/>
</dbReference>
<evidence type="ECO:0000256" key="8">
    <source>
        <dbReference type="ARBA" id="ARBA00051550"/>
    </source>
</evidence>
<feature type="domain" description="Thiolase N-terminal" evidence="11">
    <location>
        <begin position="8"/>
        <end position="258"/>
    </location>
</feature>
<evidence type="ECO:0000259" key="11">
    <source>
        <dbReference type="Pfam" id="PF00108"/>
    </source>
</evidence>
<dbReference type="GO" id="GO:0006635">
    <property type="term" value="P:fatty acid beta-oxidation"/>
    <property type="evidence" value="ECO:0007669"/>
    <property type="project" value="TreeGrafter"/>
</dbReference>
<feature type="active site" description="Proton acceptor" evidence="9">
    <location>
        <position position="375"/>
    </location>
</feature>
<dbReference type="AlphaFoldDB" id="A0A0S2W7L4"/>
<feature type="active site" description="Proton acceptor" evidence="9">
    <location>
        <position position="345"/>
    </location>
</feature>
<dbReference type="PATRIC" id="fig|1297617.4.peg.3049"/>
<evidence type="ECO:0000256" key="3">
    <source>
        <dbReference type="ARBA" id="ARBA00010982"/>
    </source>
</evidence>
<accession>A0A0S2W7L4</accession>
<dbReference type="PROSITE" id="PS00737">
    <property type="entry name" value="THIOLASE_2"/>
    <property type="match status" value="1"/>
</dbReference>
<dbReference type="InterPro" id="IPR020617">
    <property type="entry name" value="Thiolase_C"/>
</dbReference>
<dbReference type="RefSeq" id="WP_058118461.1">
    <property type="nucleotide sequence ID" value="NZ_CAMREZ010000022.1"/>
</dbReference>
<dbReference type="Proteomes" id="UP000064844">
    <property type="component" value="Chromosome"/>
</dbReference>
<dbReference type="InterPro" id="IPR016039">
    <property type="entry name" value="Thiolase-like"/>
</dbReference>